<dbReference type="AlphaFoldDB" id="A0A1G8MKZ5"/>
<sequence length="31" mass="3449">MNFLVIGAVMIVGTWIGMAIVLWKTNLLNDD</sequence>
<accession>A0A1G8MKZ5</accession>
<protein>
    <submittedName>
        <fullName evidence="2">Uncharacterized protein</fullName>
    </submittedName>
</protein>
<evidence type="ECO:0000313" key="2">
    <source>
        <dbReference type="EMBL" id="SDI68516.1"/>
    </source>
</evidence>
<gene>
    <name evidence="2" type="ORF">SAMN04488123_104221</name>
</gene>
<keyword evidence="3" id="KW-1185">Reference proteome</keyword>
<keyword evidence="1" id="KW-0812">Transmembrane</keyword>
<evidence type="ECO:0000256" key="1">
    <source>
        <dbReference type="SAM" id="Phobius"/>
    </source>
</evidence>
<keyword evidence="1" id="KW-1133">Transmembrane helix</keyword>
<dbReference type="Proteomes" id="UP000198853">
    <property type="component" value="Unassembled WGS sequence"/>
</dbReference>
<reference evidence="2 3" key="1">
    <citation type="submission" date="2016-10" db="EMBL/GenBank/DDBJ databases">
        <authorList>
            <person name="de Groot N.N."/>
        </authorList>
    </citation>
    <scope>NUCLEOTIDE SEQUENCE [LARGE SCALE GENOMIC DNA]</scope>
    <source>
        <strain evidence="2 3">DSM 21771</strain>
    </source>
</reference>
<proteinExistence type="predicted"/>
<dbReference type="EMBL" id="FNEN01000004">
    <property type="protein sequence ID" value="SDI68516.1"/>
    <property type="molecule type" value="Genomic_DNA"/>
</dbReference>
<keyword evidence="1" id="KW-0472">Membrane</keyword>
<name>A0A1G8MKZ5_9BACI</name>
<organism evidence="2 3">
    <name type="scientific">Natribacillus halophilus</name>
    <dbReference type="NCBI Taxonomy" id="549003"/>
    <lineage>
        <taxon>Bacteria</taxon>
        <taxon>Bacillati</taxon>
        <taxon>Bacillota</taxon>
        <taxon>Bacilli</taxon>
        <taxon>Bacillales</taxon>
        <taxon>Bacillaceae</taxon>
        <taxon>Natribacillus</taxon>
    </lineage>
</organism>
<feature type="transmembrane region" description="Helical" evidence="1">
    <location>
        <begin position="6"/>
        <end position="23"/>
    </location>
</feature>
<evidence type="ECO:0000313" key="3">
    <source>
        <dbReference type="Proteomes" id="UP000198853"/>
    </source>
</evidence>